<dbReference type="InterPro" id="IPR036770">
    <property type="entry name" value="Ankyrin_rpt-contain_sf"/>
</dbReference>
<accession>A0ABR2GS96</accession>
<organism evidence="2 3">
    <name type="scientific">Tritrichomonas musculus</name>
    <dbReference type="NCBI Taxonomy" id="1915356"/>
    <lineage>
        <taxon>Eukaryota</taxon>
        <taxon>Metamonada</taxon>
        <taxon>Parabasalia</taxon>
        <taxon>Tritrichomonadida</taxon>
        <taxon>Tritrichomonadidae</taxon>
        <taxon>Tritrichomonas</taxon>
    </lineage>
</organism>
<keyword evidence="1" id="KW-0812">Transmembrane</keyword>
<dbReference type="SUPFAM" id="SSF48403">
    <property type="entry name" value="Ankyrin repeat"/>
    <property type="match status" value="1"/>
</dbReference>
<dbReference type="Proteomes" id="UP001470230">
    <property type="component" value="Unassembled WGS sequence"/>
</dbReference>
<sequence length="286" mass="34262">MFIVDQSIADLMLIERHFDRYKFYFYPEIKPFLTEQMRISIEKELTDSDPDIFKNFEEKREIGENDSYLCQIIRNDSIDEFVIYVNQTNLSISTENIKPSIFETNFFLLKRIFIISLTDYAVFFGAIQIINFLRLNNVRMSSSLWLYAIHSNNAELIHLIEGEKVRKMVDLRYLKEAIKCHHNDIANYIQTNCLQDEKINFYDNPISYGFHFHNFEYLPDDITSENVIFYACKYDYPEIVNQILILLTFCYHSQKLNLKKMLLSKFLQILLILEKNLFVNVHHYNK</sequence>
<dbReference type="PANTHER" id="PTHR24159">
    <property type="match status" value="1"/>
</dbReference>
<dbReference type="EMBL" id="JAPFFF010000063">
    <property type="protein sequence ID" value="KAK8836819.1"/>
    <property type="molecule type" value="Genomic_DNA"/>
</dbReference>
<keyword evidence="1" id="KW-0472">Membrane</keyword>
<evidence type="ECO:0000313" key="3">
    <source>
        <dbReference type="Proteomes" id="UP001470230"/>
    </source>
</evidence>
<evidence type="ECO:0008006" key="4">
    <source>
        <dbReference type="Google" id="ProtNLM"/>
    </source>
</evidence>
<gene>
    <name evidence="2" type="ORF">M9Y10_037343</name>
</gene>
<comment type="caution">
    <text evidence="2">The sequence shown here is derived from an EMBL/GenBank/DDBJ whole genome shotgun (WGS) entry which is preliminary data.</text>
</comment>
<dbReference type="PANTHER" id="PTHR24159:SF5">
    <property type="entry name" value="ANK_REP_REGION DOMAIN-CONTAINING PROTEIN"/>
    <property type="match status" value="1"/>
</dbReference>
<evidence type="ECO:0000313" key="2">
    <source>
        <dbReference type="EMBL" id="KAK8836819.1"/>
    </source>
</evidence>
<reference evidence="2 3" key="1">
    <citation type="submission" date="2024-04" db="EMBL/GenBank/DDBJ databases">
        <title>Tritrichomonas musculus Genome.</title>
        <authorList>
            <person name="Alves-Ferreira E."/>
            <person name="Grigg M."/>
            <person name="Lorenzi H."/>
            <person name="Galac M."/>
        </authorList>
    </citation>
    <scope>NUCLEOTIDE SEQUENCE [LARGE SCALE GENOMIC DNA]</scope>
    <source>
        <strain evidence="2 3">EAF2021</strain>
    </source>
</reference>
<proteinExistence type="predicted"/>
<feature type="transmembrane region" description="Helical" evidence="1">
    <location>
        <begin position="112"/>
        <end position="133"/>
    </location>
</feature>
<keyword evidence="3" id="KW-1185">Reference proteome</keyword>
<name>A0ABR2GS96_9EUKA</name>
<keyword evidence="1" id="KW-1133">Transmembrane helix</keyword>
<protein>
    <recommendedName>
        <fullName evidence="4">DUF3447 domain-containing protein</fullName>
    </recommendedName>
</protein>
<evidence type="ECO:0000256" key="1">
    <source>
        <dbReference type="SAM" id="Phobius"/>
    </source>
</evidence>